<dbReference type="InterPro" id="IPR001638">
    <property type="entry name" value="Solute-binding_3/MltF_N"/>
</dbReference>
<dbReference type="PANTHER" id="PTHR35936:SF17">
    <property type="entry name" value="ARGININE-BINDING EXTRACELLULAR PROTEIN ARTP"/>
    <property type="match status" value="1"/>
</dbReference>
<keyword evidence="2" id="KW-0564">Palmitate</keyword>
<feature type="chain" id="PRO_5039591937" evidence="4">
    <location>
        <begin position="22"/>
        <end position="288"/>
    </location>
</feature>
<dbReference type="SMART" id="SM00062">
    <property type="entry name" value="PBPb"/>
    <property type="match status" value="1"/>
</dbReference>
<evidence type="ECO:0000256" key="3">
    <source>
        <dbReference type="ARBA" id="ARBA00023288"/>
    </source>
</evidence>
<dbReference type="InterPro" id="IPR014337">
    <property type="entry name" value="Ectoine_EhuB"/>
</dbReference>
<organism evidence="6 7">
    <name type="scientific">Halalkalibacter nanhaiisediminis</name>
    <dbReference type="NCBI Taxonomy" id="688079"/>
    <lineage>
        <taxon>Bacteria</taxon>
        <taxon>Bacillati</taxon>
        <taxon>Bacillota</taxon>
        <taxon>Bacilli</taxon>
        <taxon>Bacillales</taxon>
        <taxon>Bacillaceae</taxon>
        <taxon>Halalkalibacter</taxon>
    </lineage>
</organism>
<name>A0A562Q833_9BACI</name>
<keyword evidence="7" id="KW-1185">Reference proteome</keyword>
<comment type="caution">
    <text evidence="6">The sequence shown here is derived from an EMBL/GenBank/DDBJ whole genome shotgun (WGS) entry which is preliminary data.</text>
</comment>
<dbReference type="AlphaFoldDB" id="A0A562Q833"/>
<sequence length="288" mass="30864">MKRLTMAFVLVGLLFFLAACGGSDETGGDSGSGDTIKVGVANEEPYGFIDLTTDEVTGANAEIARAVFQSMGYEDVEGEITDWNSLIPGLNAGNYDVVTAGMDIRPERCEQAEFANIELVYGEGMAVAAGNPHNLHSYEDLVANEDLTVSIMAAANQIEMLKQLGMDESRIITADSIADNIAALESGNVDVTVMTEATLTAALESANLDVIERAEPFTQPVIDGEPQVAYGGAVFADTDEGRELRDQYNEHLQELIDSGELLEIISEFGFDESNVPTGDVTTEDRCNQ</sequence>
<feature type="signal peptide" evidence="4">
    <location>
        <begin position="1"/>
        <end position="21"/>
    </location>
</feature>
<dbReference type="Proteomes" id="UP000315711">
    <property type="component" value="Unassembled WGS sequence"/>
</dbReference>
<dbReference type="PANTHER" id="PTHR35936">
    <property type="entry name" value="MEMBRANE-BOUND LYTIC MUREIN TRANSGLYCOSYLASE F"/>
    <property type="match status" value="1"/>
</dbReference>
<keyword evidence="1 4" id="KW-0732">Signal</keyword>
<dbReference type="Pfam" id="PF00497">
    <property type="entry name" value="SBP_bac_3"/>
    <property type="match status" value="1"/>
</dbReference>
<keyword evidence="3" id="KW-0449">Lipoprotein</keyword>
<reference evidence="6 7" key="1">
    <citation type="journal article" date="2015" name="Stand. Genomic Sci.">
        <title>Genomic Encyclopedia of Bacterial and Archaeal Type Strains, Phase III: the genomes of soil and plant-associated and newly described type strains.</title>
        <authorList>
            <person name="Whitman W.B."/>
            <person name="Woyke T."/>
            <person name="Klenk H.P."/>
            <person name="Zhou Y."/>
            <person name="Lilburn T.G."/>
            <person name="Beck B.J."/>
            <person name="De Vos P."/>
            <person name="Vandamme P."/>
            <person name="Eisen J.A."/>
            <person name="Garrity G."/>
            <person name="Hugenholtz P."/>
            <person name="Kyrpides N.C."/>
        </authorList>
    </citation>
    <scope>NUCLEOTIDE SEQUENCE [LARGE SCALE GENOMIC DNA]</scope>
    <source>
        <strain evidence="6 7">CGMCC 1.10116</strain>
    </source>
</reference>
<dbReference type="PROSITE" id="PS51257">
    <property type="entry name" value="PROKAR_LIPOPROTEIN"/>
    <property type="match status" value="1"/>
</dbReference>
<gene>
    <name evidence="6" type="ORF">IQ10_03532</name>
</gene>
<protein>
    <submittedName>
        <fullName evidence="6">Amino acid ABC transporter substrate-binding protein, PAAT family (TC 3.A.1.3.-)</fullName>
    </submittedName>
</protein>
<dbReference type="CDD" id="cd01002">
    <property type="entry name" value="PBP2_Ehub_like"/>
    <property type="match status" value="1"/>
</dbReference>
<accession>A0A562Q833</accession>
<evidence type="ECO:0000259" key="5">
    <source>
        <dbReference type="SMART" id="SM00062"/>
    </source>
</evidence>
<feature type="domain" description="Solute-binding protein family 3/N-terminal" evidence="5">
    <location>
        <begin position="35"/>
        <end position="272"/>
    </location>
</feature>
<evidence type="ECO:0000256" key="2">
    <source>
        <dbReference type="ARBA" id="ARBA00023139"/>
    </source>
</evidence>
<evidence type="ECO:0000256" key="4">
    <source>
        <dbReference type="SAM" id="SignalP"/>
    </source>
</evidence>
<evidence type="ECO:0000313" key="7">
    <source>
        <dbReference type="Proteomes" id="UP000315711"/>
    </source>
</evidence>
<dbReference type="RefSeq" id="WP_144451704.1">
    <property type="nucleotide sequence ID" value="NZ_VLKZ01000015.1"/>
</dbReference>
<proteinExistence type="predicted"/>
<dbReference type="OrthoDB" id="115856at2"/>
<evidence type="ECO:0000313" key="6">
    <source>
        <dbReference type="EMBL" id="TWI52925.1"/>
    </source>
</evidence>
<dbReference type="GO" id="GO:0033294">
    <property type="term" value="F:ectoine binding"/>
    <property type="evidence" value="ECO:0007669"/>
    <property type="project" value="InterPro"/>
</dbReference>
<dbReference type="Gene3D" id="3.40.190.10">
    <property type="entry name" value="Periplasmic binding protein-like II"/>
    <property type="match status" value="2"/>
</dbReference>
<dbReference type="GO" id="GO:0051470">
    <property type="term" value="P:ectoine transmembrane transport"/>
    <property type="evidence" value="ECO:0007669"/>
    <property type="project" value="InterPro"/>
</dbReference>
<dbReference type="SUPFAM" id="SSF53850">
    <property type="entry name" value="Periplasmic binding protein-like II"/>
    <property type="match status" value="1"/>
</dbReference>
<dbReference type="EMBL" id="VLKZ01000015">
    <property type="protein sequence ID" value="TWI52925.1"/>
    <property type="molecule type" value="Genomic_DNA"/>
</dbReference>
<dbReference type="NCBIfam" id="TIGR02995">
    <property type="entry name" value="ectoine_ehuB"/>
    <property type="match status" value="1"/>
</dbReference>
<evidence type="ECO:0000256" key="1">
    <source>
        <dbReference type="ARBA" id="ARBA00022729"/>
    </source>
</evidence>